<dbReference type="GO" id="GO:0016616">
    <property type="term" value="F:oxidoreductase activity, acting on the CH-OH group of donors, NAD or NADP as acceptor"/>
    <property type="evidence" value="ECO:0007669"/>
    <property type="project" value="UniProtKB-ARBA"/>
</dbReference>
<dbReference type="SUPFAM" id="SSF51430">
    <property type="entry name" value="NAD(P)-linked oxidoreductase"/>
    <property type="match status" value="1"/>
</dbReference>
<evidence type="ECO:0000259" key="4">
    <source>
        <dbReference type="Pfam" id="PF00248"/>
    </source>
</evidence>
<dbReference type="Gene3D" id="3.20.20.100">
    <property type="entry name" value="NADP-dependent oxidoreductase domain"/>
    <property type="match status" value="1"/>
</dbReference>
<keyword evidence="3" id="KW-0560">Oxidoreductase</keyword>
<comment type="caution">
    <text evidence="5">The sequence shown here is derived from an EMBL/GenBank/DDBJ whole genome shotgun (WGS) entry which is preliminary data.</text>
</comment>
<evidence type="ECO:0000313" key="6">
    <source>
        <dbReference type="Proteomes" id="UP001596432"/>
    </source>
</evidence>
<organism evidence="5 6">
    <name type="scientific">Halosimplex aquaticum</name>
    <dbReference type="NCBI Taxonomy" id="3026162"/>
    <lineage>
        <taxon>Archaea</taxon>
        <taxon>Methanobacteriati</taxon>
        <taxon>Methanobacteriota</taxon>
        <taxon>Stenosarchaea group</taxon>
        <taxon>Halobacteria</taxon>
        <taxon>Halobacteriales</taxon>
        <taxon>Haloarculaceae</taxon>
        <taxon>Halosimplex</taxon>
    </lineage>
</organism>
<evidence type="ECO:0000256" key="3">
    <source>
        <dbReference type="ARBA" id="ARBA00023002"/>
    </source>
</evidence>
<dbReference type="InterPro" id="IPR018170">
    <property type="entry name" value="Aldo/ket_reductase_CS"/>
</dbReference>
<name>A0ABD5Y7W7_9EURY</name>
<feature type="domain" description="NADP-dependent oxidoreductase" evidence="4">
    <location>
        <begin position="14"/>
        <end position="256"/>
    </location>
</feature>
<evidence type="ECO:0000256" key="2">
    <source>
        <dbReference type="ARBA" id="ARBA00022857"/>
    </source>
</evidence>
<comment type="similarity">
    <text evidence="1">Belongs to the aldo/keto reductase family.</text>
</comment>
<evidence type="ECO:0000256" key="1">
    <source>
        <dbReference type="ARBA" id="ARBA00007905"/>
    </source>
</evidence>
<protein>
    <submittedName>
        <fullName evidence="5">Aldo/keto reductase</fullName>
    </submittedName>
</protein>
<reference evidence="5 6" key="1">
    <citation type="journal article" date="2019" name="Int. J. Syst. Evol. Microbiol.">
        <title>The Global Catalogue of Microorganisms (GCM) 10K type strain sequencing project: providing services to taxonomists for standard genome sequencing and annotation.</title>
        <authorList>
            <consortium name="The Broad Institute Genomics Platform"/>
            <consortium name="The Broad Institute Genome Sequencing Center for Infectious Disease"/>
            <person name="Wu L."/>
            <person name="Ma J."/>
        </authorList>
    </citation>
    <scope>NUCLEOTIDE SEQUENCE [LARGE SCALE GENOMIC DNA]</scope>
    <source>
        <strain evidence="5 6">XZYJT29</strain>
    </source>
</reference>
<dbReference type="PROSITE" id="PS00062">
    <property type="entry name" value="ALDOKETO_REDUCTASE_2"/>
    <property type="match status" value="1"/>
</dbReference>
<dbReference type="InterPro" id="IPR036812">
    <property type="entry name" value="NAD(P)_OxRdtase_dom_sf"/>
</dbReference>
<dbReference type="EMBL" id="JBHTAS010000001">
    <property type="protein sequence ID" value="MFC7141430.1"/>
    <property type="molecule type" value="Genomic_DNA"/>
</dbReference>
<keyword evidence="2" id="KW-0521">NADP</keyword>
<dbReference type="InterPro" id="IPR020471">
    <property type="entry name" value="AKR"/>
</dbReference>
<sequence>MEYVTVNGVDVPALGFGTARMDTDEERRRAVETALDVGYRHLDTAQSYGSEGAVGDALAASDVDREDVFVTTKLSGDNRAYDDVIESTGESLQRLGLDAVDLLLIHSPNDDVPHEETLDAMNELRDDGFVRHLGVSNFSVDQLREAMDLSDAPILTNQVEYHVRERRDELLSLCIEEDVMLTAYSPLDVGDLADDPLLAQIGERVGKSAAQVAIRWLIQQPMVSTIPMSSSPEHIRANFDVFDFELTDDEMEELAEQGGAVDAIRSKLGW</sequence>
<accession>A0ABD5Y7W7</accession>
<dbReference type="PIRSF" id="PIRSF000097">
    <property type="entry name" value="AKR"/>
    <property type="match status" value="1"/>
</dbReference>
<evidence type="ECO:0000313" key="5">
    <source>
        <dbReference type="EMBL" id="MFC7141430.1"/>
    </source>
</evidence>
<dbReference type="PROSITE" id="PS00798">
    <property type="entry name" value="ALDOKETO_REDUCTASE_1"/>
    <property type="match status" value="1"/>
</dbReference>
<dbReference type="PANTHER" id="PTHR43827">
    <property type="entry name" value="2,5-DIKETO-D-GLUCONIC ACID REDUCTASE"/>
    <property type="match status" value="1"/>
</dbReference>
<dbReference type="Proteomes" id="UP001596432">
    <property type="component" value="Unassembled WGS sequence"/>
</dbReference>
<dbReference type="PANTHER" id="PTHR43827:SF3">
    <property type="entry name" value="NADP-DEPENDENT OXIDOREDUCTASE DOMAIN-CONTAINING PROTEIN"/>
    <property type="match status" value="1"/>
</dbReference>
<proteinExistence type="inferred from homology"/>
<dbReference type="GeneID" id="78821743"/>
<dbReference type="PRINTS" id="PR00069">
    <property type="entry name" value="ALDKETRDTASE"/>
</dbReference>
<dbReference type="Pfam" id="PF00248">
    <property type="entry name" value="Aldo_ket_red"/>
    <property type="match status" value="1"/>
</dbReference>
<dbReference type="RefSeq" id="WP_274322514.1">
    <property type="nucleotide sequence ID" value="NZ_CP118158.1"/>
</dbReference>
<dbReference type="AlphaFoldDB" id="A0ABD5Y7W7"/>
<keyword evidence="6" id="KW-1185">Reference proteome</keyword>
<dbReference type="InterPro" id="IPR023210">
    <property type="entry name" value="NADP_OxRdtase_dom"/>
</dbReference>
<gene>
    <name evidence="5" type="ORF">ACFQMA_16520</name>
</gene>